<dbReference type="InterPro" id="IPR014710">
    <property type="entry name" value="RmlC-like_jellyroll"/>
</dbReference>
<dbReference type="GO" id="GO:0005829">
    <property type="term" value="C:cytosol"/>
    <property type="evidence" value="ECO:0007669"/>
    <property type="project" value="TreeGrafter"/>
</dbReference>
<dbReference type="Proteomes" id="UP000195570">
    <property type="component" value="Unassembled WGS sequence"/>
</dbReference>
<name>A0A1G4I1F8_TRYEQ</name>
<dbReference type="PANTHER" id="PTHR11635:SF164">
    <property type="entry name" value="NUCLEOTIDE-BINDING PROTEIN, PUTATIVE-RELATED"/>
    <property type="match status" value="1"/>
</dbReference>
<dbReference type="InterPro" id="IPR050503">
    <property type="entry name" value="cAMP-dep_PK_reg_su-like"/>
</dbReference>
<dbReference type="GO" id="GO:0030552">
    <property type="term" value="F:cAMP binding"/>
    <property type="evidence" value="ECO:0007669"/>
    <property type="project" value="TreeGrafter"/>
</dbReference>
<dbReference type="AlphaFoldDB" id="A0A1G4I1F8"/>
<dbReference type="Gene3D" id="2.60.120.10">
    <property type="entry name" value="Jelly Rolls"/>
    <property type="match status" value="2"/>
</dbReference>
<dbReference type="PROSITE" id="PS00889">
    <property type="entry name" value="CNMP_BINDING_2"/>
    <property type="match status" value="1"/>
</dbReference>
<dbReference type="SUPFAM" id="SSF51206">
    <property type="entry name" value="cAMP-binding domain-like"/>
    <property type="match status" value="3"/>
</dbReference>
<dbReference type="SMART" id="SM00100">
    <property type="entry name" value="cNMP"/>
    <property type="match status" value="1"/>
</dbReference>
<keyword evidence="3" id="KW-1185">Reference proteome</keyword>
<dbReference type="GO" id="GO:0004862">
    <property type="term" value="F:cAMP-dependent protein kinase inhibitor activity"/>
    <property type="evidence" value="ECO:0007669"/>
    <property type="project" value="TreeGrafter"/>
</dbReference>
<dbReference type="InterPro" id="IPR000595">
    <property type="entry name" value="cNMP-bd_dom"/>
</dbReference>
<dbReference type="GO" id="GO:0034236">
    <property type="term" value="F:protein kinase A catalytic subunit binding"/>
    <property type="evidence" value="ECO:0007669"/>
    <property type="project" value="TreeGrafter"/>
</dbReference>
<dbReference type="FunFam" id="2.60.120.10:FF:000542">
    <property type="entry name" value="Cyclic nucleotide-binding protein-like protein"/>
    <property type="match status" value="1"/>
</dbReference>
<accession>A0A1G4I1F8</accession>
<dbReference type="InterPro" id="IPR018488">
    <property type="entry name" value="cNMP-bd_CS"/>
</dbReference>
<dbReference type="PANTHER" id="PTHR11635">
    <property type="entry name" value="CAMP-DEPENDENT PROTEIN KINASE REGULATORY CHAIN"/>
    <property type="match status" value="1"/>
</dbReference>
<reference evidence="2" key="1">
    <citation type="submission" date="2016-09" db="EMBL/GenBank/DDBJ databases">
        <authorList>
            <person name="Hebert L."/>
            <person name="Moumen B."/>
        </authorList>
    </citation>
    <scope>NUCLEOTIDE SEQUENCE [LARGE SCALE GENOMIC DNA]</scope>
    <source>
        <strain evidence="2">OVI</strain>
    </source>
</reference>
<dbReference type="GO" id="GO:0005952">
    <property type="term" value="C:cAMP-dependent protein kinase complex"/>
    <property type="evidence" value="ECO:0007669"/>
    <property type="project" value="InterPro"/>
</dbReference>
<sequence length="705" mass="81418">MGSYEYPDYAMGDHDWLLTRTDVPSCDDILQGTEPVQPFTVPPLPPQRQGSRRYAQIVENINMNSVFTDWEKRAIVSRLRRCEPLNEENFLRRLSNVKARNEVEYLENVRMRGAELKARAQNELRAAYEHERPRREYIFRRHLNLKNVLIEEVRQHRAARWYTIITSHVFLTVLIKERRDYEAMEKIKFRLLPIIKRRLAVQRKRMLAAELTRDNLDKIPFPTPSIIHRMQGTFFDGWPNKLLEQLGHKARPLYLKEGSYLMHEGDVDRCMYMITAGTISVIMNDREKGKRRIKENSKACFTLSPPCYVGEFALVCKEPRSASIICETDVGVWSVPPEGFEEVAQQLSQEIKSKQREATDVRRRANLQRFFPLRVEFLRSFPYFVQFSNAALENIISKAEPIVLHNNDHLFSKSELDPSAYFIQDGVAVLLEANGNQRLVPRGSCVGIFECACSVNERKKCTIISQNYCDIWRISREALMDVGMSEPAAFLYCRGAAKSHRAMEVEKPCAVPRSLSKDPFIQFCLTRQLMMRMWEMSVPTIFLNDEKLVIQGQKFQRFVIIHSGVCETTISTEEGEYATVRITVSGDASPGGDVVSPYESISRRRSLADKLFISRILGAYEYASLKTHYTYTVTSYGLTEAFLVDVAAFEKSVPPELKAIMHNNKKSQELISLCQTEHNASYLTNSVNQSFVHLYRKSKEFMAKR</sequence>
<dbReference type="GeneID" id="92381415"/>
<feature type="domain" description="Cyclic nucleotide-binding" evidence="1">
    <location>
        <begin position="234"/>
        <end position="343"/>
    </location>
</feature>
<evidence type="ECO:0000313" key="2">
    <source>
        <dbReference type="EMBL" id="SCU65566.1"/>
    </source>
</evidence>
<protein>
    <submittedName>
        <fullName evidence="2">cAMP response protein 1, putative</fullName>
    </submittedName>
</protein>
<dbReference type="VEuPathDB" id="TriTrypDB:TEOVI_000748100"/>
<dbReference type="CDD" id="cd00038">
    <property type="entry name" value="CAP_ED"/>
    <property type="match status" value="1"/>
</dbReference>
<feature type="domain" description="Cyclic nucleotide-binding" evidence="1">
    <location>
        <begin position="383"/>
        <end position="482"/>
    </location>
</feature>
<dbReference type="InterPro" id="IPR018490">
    <property type="entry name" value="cNMP-bd_dom_sf"/>
</dbReference>
<evidence type="ECO:0000259" key="1">
    <source>
        <dbReference type="PROSITE" id="PS50042"/>
    </source>
</evidence>
<organism evidence="2 3">
    <name type="scientific">Trypanosoma equiperdum</name>
    <dbReference type="NCBI Taxonomy" id="5694"/>
    <lineage>
        <taxon>Eukaryota</taxon>
        <taxon>Discoba</taxon>
        <taxon>Euglenozoa</taxon>
        <taxon>Kinetoplastea</taxon>
        <taxon>Metakinetoplastina</taxon>
        <taxon>Trypanosomatida</taxon>
        <taxon>Trypanosomatidae</taxon>
        <taxon>Trypanosoma</taxon>
    </lineage>
</organism>
<dbReference type="Pfam" id="PF00027">
    <property type="entry name" value="cNMP_binding"/>
    <property type="match status" value="1"/>
</dbReference>
<gene>
    <name evidence="2" type="ORF">TEOVI_000748100</name>
</gene>
<dbReference type="PROSITE" id="PS50042">
    <property type="entry name" value="CNMP_BINDING_3"/>
    <property type="match status" value="2"/>
</dbReference>
<dbReference type="RefSeq" id="XP_067077146.1">
    <property type="nucleotide sequence ID" value="XM_067221045.1"/>
</dbReference>
<proteinExistence type="predicted"/>
<dbReference type="EMBL" id="CZPT02000342">
    <property type="protein sequence ID" value="SCU65566.1"/>
    <property type="molecule type" value="Genomic_DNA"/>
</dbReference>
<evidence type="ECO:0000313" key="3">
    <source>
        <dbReference type="Proteomes" id="UP000195570"/>
    </source>
</evidence>
<comment type="caution">
    <text evidence="2">The sequence shown here is derived from an EMBL/GenBank/DDBJ whole genome shotgun (WGS) entry which is preliminary data.</text>
</comment>